<sequence>MSTDTPTTPAPPHPRATGTTALSEGAPAPAARAATLASPPAAGTAAPAASGPAPSLPALVPPPSSPPPSVSVLAGRLWEAVIGGDQVRAAALATGALEAGLEPEALLLDVIGGLQARVGREWAADRITVIQEHAATAVNDRVVALVAGHPAFAAAAARQPDRGRIAVACVDGEWHAFPARLLAEVLMLRGWRVDYLGAQCPTPHLIAHLHRTAPDALALSASLSTRLPAAHAAVTAAQAAGVPVIAGGAAFGPDGRHARLLGADAWAPDARAAAERLARGLPLPATPHQPVDDLPHLADQEYTLVSRSSRELVGAVMAALEREHPAVRSYTPLQRAHTLDDLAHIVEHLAVTLYTGDPELFTAFTGWTREILLARGVPDALLAFSLTVLREQLRDLPRSVAVLTAALSTSAGGAA</sequence>
<feature type="compositionally biased region" description="Pro residues" evidence="3">
    <location>
        <begin position="59"/>
        <end position="69"/>
    </location>
</feature>
<organism evidence="5 6">
    <name type="scientific">Kitasatospora phosalacinea</name>
    <dbReference type="NCBI Taxonomy" id="2065"/>
    <lineage>
        <taxon>Bacteria</taxon>
        <taxon>Bacillati</taxon>
        <taxon>Actinomycetota</taxon>
        <taxon>Actinomycetes</taxon>
        <taxon>Kitasatosporales</taxon>
        <taxon>Streptomycetaceae</taxon>
        <taxon>Kitasatospora</taxon>
    </lineage>
</organism>
<comment type="caution">
    <text evidence="5">The sequence shown here is derived from an EMBL/GenBank/DDBJ whole genome shotgun (WGS) entry which is preliminary data.</text>
</comment>
<dbReference type="Gene3D" id="1.10.1240.10">
    <property type="entry name" value="Methionine synthase domain"/>
    <property type="match status" value="1"/>
</dbReference>
<dbReference type="PANTHER" id="PTHR45833">
    <property type="entry name" value="METHIONINE SYNTHASE"/>
    <property type="match status" value="1"/>
</dbReference>
<dbReference type="Gene3D" id="3.40.50.280">
    <property type="entry name" value="Cobalamin-binding domain"/>
    <property type="match status" value="1"/>
</dbReference>
<accession>A0A9W6PII5</accession>
<dbReference type="Pfam" id="PF02310">
    <property type="entry name" value="B12-binding"/>
    <property type="match status" value="1"/>
</dbReference>
<dbReference type="GO" id="GO:0046653">
    <property type="term" value="P:tetrahydrofolate metabolic process"/>
    <property type="evidence" value="ECO:0007669"/>
    <property type="project" value="TreeGrafter"/>
</dbReference>
<evidence type="ECO:0000313" key="5">
    <source>
        <dbReference type="EMBL" id="GLW55472.1"/>
    </source>
</evidence>
<keyword evidence="2" id="KW-0170">Cobalt</keyword>
<dbReference type="GO" id="GO:0005829">
    <property type="term" value="C:cytosol"/>
    <property type="evidence" value="ECO:0007669"/>
    <property type="project" value="TreeGrafter"/>
</dbReference>
<dbReference type="AlphaFoldDB" id="A0A9W6PII5"/>
<evidence type="ECO:0000256" key="2">
    <source>
        <dbReference type="ARBA" id="ARBA00023285"/>
    </source>
</evidence>
<protein>
    <submittedName>
        <fullName evidence="5">Cobalamin-binding protein</fullName>
    </submittedName>
</protein>
<feature type="region of interest" description="Disordered" evidence="3">
    <location>
        <begin position="1"/>
        <end position="70"/>
    </location>
</feature>
<evidence type="ECO:0000256" key="1">
    <source>
        <dbReference type="ARBA" id="ARBA00022723"/>
    </source>
</evidence>
<dbReference type="PROSITE" id="PS51332">
    <property type="entry name" value="B12_BINDING"/>
    <property type="match status" value="1"/>
</dbReference>
<name>A0A9W6PII5_9ACTN</name>
<dbReference type="EMBL" id="BSRX01000019">
    <property type="protein sequence ID" value="GLW55472.1"/>
    <property type="molecule type" value="Genomic_DNA"/>
</dbReference>
<dbReference type="InterPro" id="IPR003759">
    <property type="entry name" value="Cbl-bd_cap"/>
</dbReference>
<dbReference type="SUPFAM" id="SSF52242">
    <property type="entry name" value="Cobalamin (vitamin B12)-binding domain"/>
    <property type="match status" value="1"/>
</dbReference>
<dbReference type="GO" id="GO:0050667">
    <property type="term" value="P:homocysteine metabolic process"/>
    <property type="evidence" value="ECO:0007669"/>
    <property type="project" value="TreeGrafter"/>
</dbReference>
<evidence type="ECO:0000256" key="3">
    <source>
        <dbReference type="SAM" id="MobiDB-lite"/>
    </source>
</evidence>
<dbReference type="InterPro" id="IPR036724">
    <property type="entry name" value="Cobalamin-bd_sf"/>
</dbReference>
<reference evidence="5" key="1">
    <citation type="submission" date="2023-02" db="EMBL/GenBank/DDBJ databases">
        <title>Kitasatospora phosalacinea NBRC 14362.</title>
        <authorList>
            <person name="Ichikawa N."/>
            <person name="Sato H."/>
            <person name="Tonouchi N."/>
        </authorList>
    </citation>
    <scope>NUCLEOTIDE SEQUENCE</scope>
    <source>
        <strain evidence="5">NBRC 14362</strain>
    </source>
</reference>
<evidence type="ECO:0000313" key="6">
    <source>
        <dbReference type="Proteomes" id="UP001165143"/>
    </source>
</evidence>
<dbReference type="PANTHER" id="PTHR45833:SF1">
    <property type="entry name" value="METHIONINE SYNTHASE"/>
    <property type="match status" value="1"/>
</dbReference>
<dbReference type="InterPro" id="IPR036594">
    <property type="entry name" value="Meth_synthase_dom"/>
</dbReference>
<evidence type="ECO:0000259" key="4">
    <source>
        <dbReference type="PROSITE" id="PS51332"/>
    </source>
</evidence>
<dbReference type="GO" id="GO:0031419">
    <property type="term" value="F:cobalamin binding"/>
    <property type="evidence" value="ECO:0007669"/>
    <property type="project" value="InterPro"/>
</dbReference>
<keyword evidence="1" id="KW-0479">Metal-binding</keyword>
<dbReference type="Proteomes" id="UP001165143">
    <property type="component" value="Unassembled WGS sequence"/>
</dbReference>
<dbReference type="Pfam" id="PF02607">
    <property type="entry name" value="B12-binding_2"/>
    <property type="match status" value="1"/>
</dbReference>
<dbReference type="InterPro" id="IPR006158">
    <property type="entry name" value="Cobalamin-bd"/>
</dbReference>
<feature type="domain" description="B12-binding" evidence="4">
    <location>
        <begin position="162"/>
        <end position="288"/>
    </location>
</feature>
<feature type="compositionally biased region" description="Low complexity" evidence="3">
    <location>
        <begin position="15"/>
        <end position="58"/>
    </location>
</feature>
<gene>
    <name evidence="5" type="ORF">Kpho01_34830</name>
</gene>
<dbReference type="GO" id="GO:0046872">
    <property type="term" value="F:metal ion binding"/>
    <property type="evidence" value="ECO:0007669"/>
    <property type="project" value="UniProtKB-KW"/>
</dbReference>
<proteinExistence type="predicted"/>
<dbReference type="GO" id="GO:0008705">
    <property type="term" value="F:methionine synthase activity"/>
    <property type="evidence" value="ECO:0007669"/>
    <property type="project" value="TreeGrafter"/>
</dbReference>
<dbReference type="InterPro" id="IPR050554">
    <property type="entry name" value="Met_Synthase/Corrinoid"/>
</dbReference>